<feature type="region of interest" description="Disordered" evidence="5">
    <location>
        <begin position="555"/>
        <end position="594"/>
    </location>
</feature>
<feature type="domain" description="Transcription factor IIIC subunit Tfc1/Sfc1 triple barrel" evidence="8">
    <location>
        <begin position="47"/>
        <end position="177"/>
    </location>
</feature>
<evidence type="ECO:0000259" key="7">
    <source>
        <dbReference type="Pfam" id="PF09734"/>
    </source>
</evidence>
<keyword evidence="6" id="KW-0732">Signal</keyword>
<dbReference type="Proteomes" id="UP001634007">
    <property type="component" value="Unassembled WGS sequence"/>
</dbReference>
<organism evidence="9 10">
    <name type="scientific">Eucalyptus globulus</name>
    <name type="common">Tasmanian blue gum</name>
    <dbReference type="NCBI Taxonomy" id="34317"/>
    <lineage>
        <taxon>Eukaryota</taxon>
        <taxon>Viridiplantae</taxon>
        <taxon>Streptophyta</taxon>
        <taxon>Embryophyta</taxon>
        <taxon>Tracheophyta</taxon>
        <taxon>Spermatophyta</taxon>
        <taxon>Magnoliopsida</taxon>
        <taxon>eudicotyledons</taxon>
        <taxon>Gunneridae</taxon>
        <taxon>Pentapetalae</taxon>
        <taxon>rosids</taxon>
        <taxon>malvids</taxon>
        <taxon>Myrtales</taxon>
        <taxon>Myrtaceae</taxon>
        <taxon>Myrtoideae</taxon>
        <taxon>Eucalypteae</taxon>
        <taxon>Eucalyptus</taxon>
    </lineage>
</organism>
<feature type="compositionally biased region" description="Polar residues" evidence="5">
    <location>
        <begin position="119"/>
        <end position="146"/>
    </location>
</feature>
<evidence type="ECO:0000256" key="6">
    <source>
        <dbReference type="SAM" id="SignalP"/>
    </source>
</evidence>
<feature type="region of interest" description="Disordered" evidence="5">
    <location>
        <begin position="118"/>
        <end position="148"/>
    </location>
</feature>
<dbReference type="Pfam" id="PF09734">
    <property type="entry name" value="Tau95"/>
    <property type="match status" value="1"/>
</dbReference>
<sequence length="594" mass="67606">MGRVSLFFSLISSLITFYFPSYSTQQTMVEIKDGAISGCLPSTKTFVVHYPGYPSSASRAIETLGGSEGILKARSSSSNKMELRFRPEDPFCHPTFGELRRCNNFLLRISKRSKIRANPSLTQDHSAVSNTGMSPEGDQCTSSSGANKEEDQTQLCADIAARVSEAYVFQGMADYQHVVAVHADNAQRKKKKTGEVEAPPFAKDALTNVESEDVMMIVPPLFSSKDVPTTLALSRPPATSNLKRKQDTAAEHVEVFVENSLALDFKIPKIINWEERLIQGSDEWERQMAVSKLFEERPIWPKNSLYQRLLDRGLDFGVLLLKRSCSLLTNVAYYFNNGPFVKFWIRKGYDPREDPDSRIYQGIDFRVPQPLQSNYDLTANDELEPSWEDICSFRVFPRKNHVSLQLCELVDEYIQQEIRNPPGKSICTFKTGWFSEPLLDSLRQRIMMRVLSVYPKLGAESFLKLASERFEKSKKMRFLDNTMKIDKKKDQQDKGEENPVIDTDNDEEEEEIDDAGEEEVDAYAVAEEGDISLQSFPYAPMENISRTYLQELFGSFPSTEHGFDPQNADGSDGEFQIYEQESEENYSDDYEDED</sequence>
<evidence type="ECO:0000313" key="10">
    <source>
        <dbReference type="Proteomes" id="UP001634007"/>
    </source>
</evidence>
<reference evidence="9 10" key="1">
    <citation type="submission" date="2024-11" db="EMBL/GenBank/DDBJ databases">
        <title>Chromosome-level genome assembly of Eucalyptus globulus Labill. provides insights into its genome evolution.</title>
        <authorList>
            <person name="Li X."/>
        </authorList>
    </citation>
    <scope>NUCLEOTIDE SEQUENCE [LARGE SCALE GENOMIC DNA]</scope>
    <source>
        <strain evidence="9">CL2024</strain>
        <tissue evidence="9">Fresh tender leaves</tissue>
    </source>
</reference>
<keyword evidence="3" id="KW-0804">Transcription</keyword>
<dbReference type="InterPro" id="IPR040454">
    <property type="entry name" value="TF_IIIC_Tfc1/Sfc1"/>
</dbReference>
<dbReference type="Pfam" id="PF17682">
    <property type="entry name" value="Tau95_N"/>
    <property type="match status" value="1"/>
</dbReference>
<evidence type="ECO:0000256" key="4">
    <source>
        <dbReference type="ARBA" id="ARBA00023242"/>
    </source>
</evidence>
<name>A0ABD3J4G1_EUCGL</name>
<dbReference type="InterPro" id="IPR042536">
    <property type="entry name" value="TFIIIC_tauA_Sfc1"/>
</dbReference>
<keyword evidence="2" id="KW-0238">DNA-binding</keyword>
<dbReference type="EMBL" id="JBJKBG010000009">
    <property type="protein sequence ID" value="KAL3722322.1"/>
    <property type="molecule type" value="Genomic_DNA"/>
</dbReference>
<dbReference type="InterPro" id="IPR041499">
    <property type="entry name" value="Tfc1/Sfc1_N"/>
</dbReference>
<evidence type="ECO:0000256" key="3">
    <source>
        <dbReference type="ARBA" id="ARBA00023163"/>
    </source>
</evidence>
<keyword evidence="4" id="KW-0539">Nucleus</keyword>
<feature type="compositionally biased region" description="Acidic residues" evidence="5">
    <location>
        <begin position="580"/>
        <end position="594"/>
    </location>
</feature>
<dbReference type="GO" id="GO:0003677">
    <property type="term" value="F:DNA binding"/>
    <property type="evidence" value="ECO:0007669"/>
    <property type="project" value="UniProtKB-KW"/>
</dbReference>
<accession>A0ABD3J4G1</accession>
<evidence type="ECO:0008006" key="11">
    <source>
        <dbReference type="Google" id="ProtNLM"/>
    </source>
</evidence>
<dbReference type="AlphaFoldDB" id="A0ABD3J4G1"/>
<feature type="compositionally biased region" description="Basic and acidic residues" evidence="5">
    <location>
        <begin position="487"/>
        <end position="497"/>
    </location>
</feature>
<protein>
    <recommendedName>
        <fullName evidence="11">General transcription factor 3C polypeptide 5</fullName>
    </recommendedName>
</protein>
<feature type="region of interest" description="Disordered" evidence="5">
    <location>
        <begin position="487"/>
        <end position="515"/>
    </location>
</feature>
<feature type="domain" description="Transcription factor IIIC subunit 5 HTH" evidence="7">
    <location>
        <begin position="216"/>
        <end position="366"/>
    </location>
</feature>
<dbReference type="GO" id="GO:0005634">
    <property type="term" value="C:nucleus"/>
    <property type="evidence" value="ECO:0007669"/>
    <property type="project" value="UniProtKB-SubCell"/>
</dbReference>
<dbReference type="PANTHER" id="PTHR13230">
    <property type="entry name" value="GENERAL TRANSCRIPTION FACTOR IIIC, POLYPEPTIDE 5"/>
    <property type="match status" value="1"/>
</dbReference>
<dbReference type="InterPro" id="IPR019136">
    <property type="entry name" value="TF_IIIC_su-5_HTH"/>
</dbReference>
<gene>
    <name evidence="9" type="ORF">ACJRO7_034664</name>
</gene>
<comment type="subcellular location">
    <subcellularLocation>
        <location evidence="1">Nucleus</location>
    </subcellularLocation>
</comment>
<evidence type="ECO:0000256" key="1">
    <source>
        <dbReference type="ARBA" id="ARBA00004123"/>
    </source>
</evidence>
<dbReference type="PANTHER" id="PTHR13230:SF5">
    <property type="entry name" value="GENERAL TRANSCRIPTION FACTOR 3C POLYPEPTIDE 5"/>
    <property type="match status" value="1"/>
</dbReference>
<feature type="compositionally biased region" description="Acidic residues" evidence="5">
    <location>
        <begin position="503"/>
        <end position="515"/>
    </location>
</feature>
<proteinExistence type="predicted"/>
<evidence type="ECO:0000313" key="9">
    <source>
        <dbReference type="EMBL" id="KAL3722322.1"/>
    </source>
</evidence>
<evidence type="ECO:0000256" key="5">
    <source>
        <dbReference type="SAM" id="MobiDB-lite"/>
    </source>
</evidence>
<comment type="caution">
    <text evidence="9">The sequence shown here is derived from an EMBL/GenBank/DDBJ whole genome shotgun (WGS) entry which is preliminary data.</text>
</comment>
<evidence type="ECO:0000256" key="2">
    <source>
        <dbReference type="ARBA" id="ARBA00023125"/>
    </source>
</evidence>
<evidence type="ECO:0000259" key="8">
    <source>
        <dbReference type="Pfam" id="PF17682"/>
    </source>
</evidence>
<feature type="signal peptide" evidence="6">
    <location>
        <begin position="1"/>
        <end position="24"/>
    </location>
</feature>
<dbReference type="Gene3D" id="3.30.200.160">
    <property type="entry name" value="TFIIIC, subcomplex tauA, subunit Sfc1, barrel domain"/>
    <property type="match status" value="1"/>
</dbReference>
<feature type="chain" id="PRO_5044783659" description="General transcription factor 3C polypeptide 5" evidence="6">
    <location>
        <begin position="25"/>
        <end position="594"/>
    </location>
</feature>
<keyword evidence="10" id="KW-1185">Reference proteome</keyword>